<dbReference type="AlphaFoldDB" id="A0ABD4YEG2"/>
<sequence>MNKEEVYDEQISPLMQKIIGVCREHGIALIASFNIAHDGEGPNGEDCSRLTCTSHLPDGEGAFDERFSKAAVAIQRSAPHHVGMNITTQHADGTRTLTAVI</sequence>
<comment type="caution">
    <text evidence="1">The sequence shown here is derived from an EMBL/GenBank/DDBJ whole genome shotgun (WGS) entry which is preliminary data.</text>
</comment>
<proteinExistence type="predicted"/>
<evidence type="ECO:0000313" key="1">
    <source>
        <dbReference type="EMBL" id="MDH0757740.1"/>
    </source>
</evidence>
<accession>A0ABD4YEG2</accession>
<dbReference type="RefSeq" id="WP_280070138.1">
    <property type="nucleotide sequence ID" value="NZ_JAOCBV010000001.1"/>
</dbReference>
<gene>
    <name evidence="1" type="ORF">N5C70_13635</name>
</gene>
<organism evidence="1 2">
    <name type="scientific">Pseudomonas juntendi</name>
    <dbReference type="NCBI Taxonomy" id="2666183"/>
    <lineage>
        <taxon>Bacteria</taxon>
        <taxon>Pseudomonadati</taxon>
        <taxon>Pseudomonadota</taxon>
        <taxon>Gammaproteobacteria</taxon>
        <taxon>Pseudomonadales</taxon>
        <taxon>Pseudomonadaceae</taxon>
        <taxon>Pseudomonas</taxon>
    </lineage>
</organism>
<dbReference type="EMBL" id="JAOCBV010000001">
    <property type="protein sequence ID" value="MDH0757740.1"/>
    <property type="molecule type" value="Genomic_DNA"/>
</dbReference>
<evidence type="ECO:0000313" key="2">
    <source>
        <dbReference type="Proteomes" id="UP001160152"/>
    </source>
</evidence>
<reference evidence="1 2" key="1">
    <citation type="submission" date="2022-09" db="EMBL/GenBank/DDBJ databases">
        <title>Intensive care unit water sources are persistently colonized with multi-drug resistant bacteria and are the site of extensive horizontal gene transfer of antibiotic resistance genes.</title>
        <authorList>
            <person name="Diorio-Toth L."/>
        </authorList>
    </citation>
    <scope>NUCLEOTIDE SEQUENCE [LARGE SCALE GENOMIC DNA]</scope>
    <source>
        <strain evidence="1 2">GD03901</strain>
    </source>
</reference>
<dbReference type="Proteomes" id="UP001160152">
    <property type="component" value="Unassembled WGS sequence"/>
</dbReference>
<name>A0ABD4YEG2_9PSED</name>
<protein>
    <submittedName>
        <fullName evidence="1">Uncharacterized protein</fullName>
    </submittedName>
</protein>